<dbReference type="InterPro" id="IPR011053">
    <property type="entry name" value="Single_hybrid_motif"/>
</dbReference>
<protein>
    <recommendedName>
        <fullName evidence="7">Dihydrolipoamide acetyltransferase component of pyruvate dehydrogenase complex</fullName>
        <ecNumber evidence="7">2.3.1.-</ecNumber>
    </recommendedName>
</protein>
<proteinExistence type="inferred from homology"/>
<dbReference type="InterPro" id="IPR001078">
    <property type="entry name" value="2-oxoacid_DH_actylTfrase"/>
</dbReference>
<evidence type="ECO:0000256" key="7">
    <source>
        <dbReference type="RuleBase" id="RU003423"/>
    </source>
</evidence>
<dbReference type="InterPro" id="IPR023213">
    <property type="entry name" value="CAT-like_dom_sf"/>
</dbReference>
<comment type="subunit">
    <text evidence="3">Forms a 24-polypeptide structural core with octahedral symmetry.</text>
</comment>
<evidence type="ECO:0000259" key="9">
    <source>
        <dbReference type="PROSITE" id="PS50968"/>
    </source>
</evidence>
<dbReference type="PROSITE" id="PS51826">
    <property type="entry name" value="PSBD"/>
    <property type="match status" value="1"/>
</dbReference>
<dbReference type="CDD" id="cd06849">
    <property type="entry name" value="lipoyl_domain"/>
    <property type="match status" value="1"/>
</dbReference>
<gene>
    <name evidence="11" type="primary">pdhC_2</name>
    <name evidence="11" type="ORF">PHA8399_00428</name>
</gene>
<dbReference type="PROSITE" id="PS50968">
    <property type="entry name" value="BIOTINYL_LIPOYL"/>
    <property type="match status" value="1"/>
</dbReference>
<dbReference type="AlphaFoldDB" id="A0A0N7M408"/>
<dbReference type="Proteomes" id="UP000051326">
    <property type="component" value="Unassembled WGS sequence"/>
</dbReference>
<dbReference type="SUPFAM" id="SSF51230">
    <property type="entry name" value="Single hybrid motif"/>
    <property type="match status" value="1"/>
</dbReference>
<dbReference type="InterPro" id="IPR003016">
    <property type="entry name" value="2-oxoA_DH_lipoyl-BS"/>
</dbReference>
<dbReference type="Pfam" id="PF02817">
    <property type="entry name" value="E3_binding"/>
    <property type="match status" value="1"/>
</dbReference>
<comment type="similarity">
    <text evidence="2 7">Belongs to the 2-oxoacid dehydrogenase family.</text>
</comment>
<feature type="domain" description="Peripheral subunit-binding (PSBD)" evidence="10">
    <location>
        <begin position="133"/>
        <end position="170"/>
    </location>
</feature>
<keyword evidence="11" id="KW-0670">Pyruvate</keyword>
<dbReference type="InterPro" id="IPR036625">
    <property type="entry name" value="E3-bd_dom_sf"/>
</dbReference>
<accession>A0A0N7M408</accession>
<feature type="compositionally biased region" description="Low complexity" evidence="8">
    <location>
        <begin position="94"/>
        <end position="127"/>
    </location>
</feature>
<feature type="region of interest" description="Disordered" evidence="8">
    <location>
        <begin position="94"/>
        <end position="134"/>
    </location>
</feature>
<keyword evidence="6 7" id="KW-0012">Acyltransferase</keyword>
<evidence type="ECO:0000256" key="3">
    <source>
        <dbReference type="ARBA" id="ARBA00011484"/>
    </source>
</evidence>
<keyword evidence="4 7" id="KW-0808">Transferase</keyword>
<sequence>MALKRFVLPDLGEGLEEAELLEWHAAPGDRVVAEQPLVSVETDKAVVEIPAPWPGTLVKQFVLPGSLIQVGAPLADFDTGARPDRGAVVGDLDAAAAPPSQSPSETQAEAQAETQSAPAPAGPAGRVRPPPPRAMPAARALAARHGLALSAVAGSGPGGTITRADVEALIPPEEGEILSEQRRAMARRMAEAGAQVVPATLQDQAAVTEWTTSGVLLRLVRAAAAAAAAEPALNAWYDAGTQIRELHRTVDLGIAVDTAAGLYVPVLRDAGQTDTAALQREVQRLTGAARQRGLQAADQAGATLTLSNFGPLGGRHATLVVRPPQVAILGAGRIFDAAAWGPQGPERQRVLPLSLTFDHRAVTGGEAARFLAAAIADLERPD</sequence>
<dbReference type="InterPro" id="IPR050743">
    <property type="entry name" value="2-oxoacid_DH_E2_comp"/>
</dbReference>
<dbReference type="Gene3D" id="2.40.50.100">
    <property type="match status" value="1"/>
</dbReference>
<dbReference type="SUPFAM" id="SSF52777">
    <property type="entry name" value="CoA-dependent acyltransferases"/>
    <property type="match status" value="1"/>
</dbReference>
<dbReference type="GO" id="GO:0031405">
    <property type="term" value="F:lipoic acid binding"/>
    <property type="evidence" value="ECO:0007669"/>
    <property type="project" value="TreeGrafter"/>
</dbReference>
<dbReference type="SUPFAM" id="SSF47005">
    <property type="entry name" value="Peripheral subunit-binding domain of 2-oxo acid dehydrogenase complex"/>
    <property type="match status" value="1"/>
</dbReference>
<dbReference type="STRING" id="1396826.PHA8399_00428"/>
<feature type="domain" description="Lipoyl-binding" evidence="9">
    <location>
        <begin position="3"/>
        <end position="78"/>
    </location>
</feature>
<evidence type="ECO:0000256" key="6">
    <source>
        <dbReference type="ARBA" id="ARBA00023315"/>
    </source>
</evidence>
<evidence type="ECO:0000256" key="2">
    <source>
        <dbReference type="ARBA" id="ARBA00007317"/>
    </source>
</evidence>
<name>A0A0N7M408_9RHOB</name>
<dbReference type="GO" id="GO:0016407">
    <property type="term" value="F:acetyltransferase activity"/>
    <property type="evidence" value="ECO:0007669"/>
    <property type="project" value="TreeGrafter"/>
</dbReference>
<evidence type="ECO:0000256" key="8">
    <source>
        <dbReference type="SAM" id="MobiDB-lite"/>
    </source>
</evidence>
<evidence type="ECO:0000256" key="1">
    <source>
        <dbReference type="ARBA" id="ARBA00001938"/>
    </source>
</evidence>
<dbReference type="Gene3D" id="4.10.320.10">
    <property type="entry name" value="E3-binding domain"/>
    <property type="match status" value="1"/>
</dbReference>
<dbReference type="EMBL" id="CYSR01000004">
    <property type="protein sequence ID" value="CUH98314.1"/>
    <property type="molecule type" value="Genomic_DNA"/>
</dbReference>
<dbReference type="Pfam" id="PF00198">
    <property type="entry name" value="2-oxoacid_dh"/>
    <property type="match status" value="1"/>
</dbReference>
<dbReference type="GO" id="GO:0005737">
    <property type="term" value="C:cytoplasm"/>
    <property type="evidence" value="ECO:0007669"/>
    <property type="project" value="TreeGrafter"/>
</dbReference>
<comment type="cofactor">
    <cofactor evidence="1 7">
        <name>(R)-lipoate</name>
        <dbReference type="ChEBI" id="CHEBI:83088"/>
    </cofactor>
</comment>
<dbReference type="EC" id="2.3.1.-" evidence="7"/>
<dbReference type="Pfam" id="PF00364">
    <property type="entry name" value="Biotin_lipoyl"/>
    <property type="match status" value="1"/>
</dbReference>
<dbReference type="InterPro" id="IPR004167">
    <property type="entry name" value="PSBD"/>
</dbReference>
<dbReference type="PROSITE" id="PS00189">
    <property type="entry name" value="LIPOYL"/>
    <property type="match status" value="1"/>
</dbReference>
<dbReference type="RefSeq" id="WP_082649431.1">
    <property type="nucleotide sequence ID" value="NZ_CYSR01000004.1"/>
</dbReference>
<evidence type="ECO:0000259" key="10">
    <source>
        <dbReference type="PROSITE" id="PS51826"/>
    </source>
</evidence>
<evidence type="ECO:0000256" key="4">
    <source>
        <dbReference type="ARBA" id="ARBA00022679"/>
    </source>
</evidence>
<evidence type="ECO:0000313" key="12">
    <source>
        <dbReference type="Proteomes" id="UP000051326"/>
    </source>
</evidence>
<dbReference type="PANTHER" id="PTHR43178:SF12">
    <property type="entry name" value="DIHYDROLIPOAMIDE ACETYLTRANSFERASE COMPONENT OF PYRUVATE DEHYDROGENASE COMPLEX"/>
    <property type="match status" value="1"/>
</dbReference>
<reference evidence="11 12" key="1">
    <citation type="submission" date="2015-09" db="EMBL/GenBank/DDBJ databases">
        <authorList>
            <consortium name="Swine Surveillance"/>
        </authorList>
    </citation>
    <scope>NUCLEOTIDE SEQUENCE [LARGE SCALE GENOMIC DNA]</scope>
    <source>
        <strain evidence="11 12">CECT 8399</strain>
    </source>
</reference>
<dbReference type="Gene3D" id="3.30.559.10">
    <property type="entry name" value="Chloramphenicol acetyltransferase-like domain"/>
    <property type="match status" value="1"/>
</dbReference>
<organism evidence="11 12">
    <name type="scientific">Leisingera aquaemixtae</name>
    <dbReference type="NCBI Taxonomy" id="1396826"/>
    <lineage>
        <taxon>Bacteria</taxon>
        <taxon>Pseudomonadati</taxon>
        <taxon>Pseudomonadota</taxon>
        <taxon>Alphaproteobacteria</taxon>
        <taxon>Rhodobacterales</taxon>
        <taxon>Roseobacteraceae</taxon>
        <taxon>Leisingera</taxon>
    </lineage>
</organism>
<dbReference type="PANTHER" id="PTHR43178">
    <property type="entry name" value="DIHYDROLIPOAMIDE ACETYLTRANSFERASE COMPONENT OF PYRUVATE DEHYDROGENASE COMPLEX"/>
    <property type="match status" value="1"/>
</dbReference>
<dbReference type="InterPro" id="IPR000089">
    <property type="entry name" value="Biotin_lipoyl"/>
</dbReference>
<evidence type="ECO:0000313" key="11">
    <source>
        <dbReference type="EMBL" id="CUH98314.1"/>
    </source>
</evidence>
<keyword evidence="5 7" id="KW-0450">Lipoyl</keyword>
<evidence type="ECO:0000256" key="5">
    <source>
        <dbReference type="ARBA" id="ARBA00022823"/>
    </source>
</evidence>